<dbReference type="PANTHER" id="PTHR43245">
    <property type="entry name" value="BIFUNCTIONAL POLYMYXIN RESISTANCE PROTEIN ARNA"/>
    <property type="match status" value="1"/>
</dbReference>
<comment type="caution">
    <text evidence="2">The sequence shown here is derived from an EMBL/GenBank/DDBJ whole genome shotgun (WGS) entry which is preliminary data.</text>
</comment>
<dbReference type="SUPFAM" id="SSF51735">
    <property type="entry name" value="NAD(P)-binding Rossmann-fold domains"/>
    <property type="match status" value="1"/>
</dbReference>
<proteinExistence type="predicted"/>
<accession>A0A480ATL2</accession>
<dbReference type="Pfam" id="PF01370">
    <property type="entry name" value="Epimerase"/>
    <property type="match status" value="1"/>
</dbReference>
<dbReference type="OrthoDB" id="9801056at2"/>
<evidence type="ECO:0000313" key="2">
    <source>
        <dbReference type="EMBL" id="GCL64723.1"/>
    </source>
</evidence>
<dbReference type="Proteomes" id="UP000301751">
    <property type="component" value="Unassembled WGS sequence"/>
</dbReference>
<name>A0A480ATL2_9BURK</name>
<dbReference type="InterPro" id="IPR036291">
    <property type="entry name" value="NAD(P)-bd_dom_sf"/>
</dbReference>
<evidence type="ECO:0000313" key="3">
    <source>
        <dbReference type="Proteomes" id="UP000301751"/>
    </source>
</evidence>
<dbReference type="Gene3D" id="3.40.50.720">
    <property type="entry name" value="NAD(P)-binding Rossmann-like Domain"/>
    <property type="match status" value="1"/>
</dbReference>
<gene>
    <name evidence="2" type="ORF">AQPW35_38040</name>
</gene>
<protein>
    <submittedName>
        <fullName evidence="2">NAD-dependent epimerase</fullName>
    </submittedName>
</protein>
<keyword evidence="3" id="KW-1185">Reference proteome</keyword>
<dbReference type="InterPro" id="IPR050177">
    <property type="entry name" value="Lipid_A_modif_metabolic_enz"/>
</dbReference>
<organism evidence="2 3">
    <name type="scientific">Pseudaquabacterium pictum</name>
    <dbReference type="NCBI Taxonomy" id="2315236"/>
    <lineage>
        <taxon>Bacteria</taxon>
        <taxon>Pseudomonadati</taxon>
        <taxon>Pseudomonadota</taxon>
        <taxon>Betaproteobacteria</taxon>
        <taxon>Burkholderiales</taxon>
        <taxon>Sphaerotilaceae</taxon>
        <taxon>Pseudaquabacterium</taxon>
    </lineage>
</organism>
<feature type="domain" description="NAD-dependent epimerase/dehydratase" evidence="1">
    <location>
        <begin position="3"/>
        <end position="166"/>
    </location>
</feature>
<dbReference type="AlphaFoldDB" id="A0A480ATL2"/>
<dbReference type="RefSeq" id="WP_137734454.1">
    <property type="nucleotide sequence ID" value="NZ_BJCL01000011.1"/>
</dbReference>
<dbReference type="InterPro" id="IPR001509">
    <property type="entry name" value="Epimerase_deHydtase"/>
</dbReference>
<evidence type="ECO:0000259" key="1">
    <source>
        <dbReference type="Pfam" id="PF01370"/>
    </source>
</evidence>
<reference evidence="3" key="1">
    <citation type="submission" date="2019-03" db="EMBL/GenBank/DDBJ databases">
        <title>Aquabacterium pictum sp.nov., the first bacteriochlorophyll a-containing freshwater bacterium in the genus Aquabacterium of the class Betaproteobacteria.</title>
        <authorList>
            <person name="Hirose S."/>
            <person name="Tank M."/>
            <person name="Hara E."/>
            <person name="Tamaki H."/>
            <person name="Takaichi S."/>
            <person name="Haruta S."/>
            <person name="Hanada S."/>
        </authorList>
    </citation>
    <scope>NUCLEOTIDE SEQUENCE [LARGE SCALE GENOMIC DNA]</scope>
    <source>
        <strain evidence="3">W35</strain>
    </source>
</reference>
<dbReference type="EMBL" id="BJCL01000011">
    <property type="protein sequence ID" value="GCL64723.1"/>
    <property type="molecule type" value="Genomic_DNA"/>
</dbReference>
<dbReference type="PANTHER" id="PTHR43245:SF54">
    <property type="entry name" value="BLL0593 PROTEIN"/>
    <property type="match status" value="1"/>
</dbReference>
<sequence length="308" mass="33043">MKVLVTGATGRIGRALMVRLARQHQVLGLDRAPSSTAHWVGDVGDATLLRRALQGVDAVVHTAALHAPQVGRVPDAEFQRVNVDATRALAEAACAAGVGQLLYTSTTALYGDAATPMQAAGWVDETLTPRPRTIYHRSKLAAEQLLARYAEAGAFGLTILRMSRCFPETAPQMACARLHRGVDARDVAEAHALALDTGRPGSRVYVVSGPTPFQPVDMAALKADAPAVLRQRAPALVQAFADRGWALPASIDRVYSPALAQRELRWQPRFGFADVLRQLDEDVPEVLPPGFLVAEPGLRLPGQAEDCK</sequence>